<dbReference type="EMBL" id="JAPVEA010000007">
    <property type="protein sequence ID" value="KAJ5444345.1"/>
    <property type="molecule type" value="Genomic_DNA"/>
</dbReference>
<organism evidence="1 2">
    <name type="scientific">Penicillium daleae</name>
    <dbReference type="NCBI Taxonomy" id="63821"/>
    <lineage>
        <taxon>Eukaryota</taxon>
        <taxon>Fungi</taxon>
        <taxon>Dikarya</taxon>
        <taxon>Ascomycota</taxon>
        <taxon>Pezizomycotina</taxon>
        <taxon>Eurotiomycetes</taxon>
        <taxon>Eurotiomycetidae</taxon>
        <taxon>Eurotiales</taxon>
        <taxon>Aspergillaceae</taxon>
        <taxon>Penicillium</taxon>
    </lineage>
</organism>
<evidence type="ECO:0000313" key="1">
    <source>
        <dbReference type="EMBL" id="KAJ5444345.1"/>
    </source>
</evidence>
<dbReference type="AlphaFoldDB" id="A0AAD6C2K8"/>
<proteinExistence type="predicted"/>
<reference evidence="1" key="1">
    <citation type="submission" date="2022-12" db="EMBL/GenBank/DDBJ databases">
        <authorList>
            <person name="Petersen C."/>
        </authorList>
    </citation>
    <scope>NUCLEOTIDE SEQUENCE</scope>
    <source>
        <strain evidence="1">IBT 16125</strain>
    </source>
</reference>
<accession>A0AAD6C2K8</accession>
<gene>
    <name evidence="1" type="ORF">N7458_008217</name>
</gene>
<comment type="caution">
    <text evidence="1">The sequence shown here is derived from an EMBL/GenBank/DDBJ whole genome shotgun (WGS) entry which is preliminary data.</text>
</comment>
<evidence type="ECO:0000313" key="2">
    <source>
        <dbReference type="Proteomes" id="UP001213681"/>
    </source>
</evidence>
<protein>
    <submittedName>
        <fullName evidence="1">Uncharacterized protein</fullName>
    </submittedName>
</protein>
<sequence>MTIEVCRSIFSVFEIIKSWFRPAQEPVVENKWGANTVTLKQPNSPATPAMNQTVSEQPGSPEFMGVYIHPW</sequence>
<dbReference type="RefSeq" id="XP_056764425.1">
    <property type="nucleotide sequence ID" value="XM_056911599.1"/>
</dbReference>
<name>A0AAD6C2K8_9EURO</name>
<reference evidence="1" key="2">
    <citation type="journal article" date="2023" name="IMA Fungus">
        <title>Comparative genomic study of the Penicillium genus elucidates a diverse pangenome and 15 lateral gene transfer events.</title>
        <authorList>
            <person name="Petersen C."/>
            <person name="Sorensen T."/>
            <person name="Nielsen M.R."/>
            <person name="Sondergaard T.E."/>
            <person name="Sorensen J.L."/>
            <person name="Fitzpatrick D.A."/>
            <person name="Frisvad J.C."/>
            <person name="Nielsen K.L."/>
        </authorList>
    </citation>
    <scope>NUCLEOTIDE SEQUENCE</scope>
    <source>
        <strain evidence="1">IBT 16125</strain>
    </source>
</reference>
<dbReference type="GeneID" id="81601842"/>
<dbReference type="Proteomes" id="UP001213681">
    <property type="component" value="Unassembled WGS sequence"/>
</dbReference>
<keyword evidence="2" id="KW-1185">Reference proteome</keyword>